<organism evidence="1 2">
    <name type="scientific">Phialocephala subalpina</name>
    <dbReference type="NCBI Taxonomy" id="576137"/>
    <lineage>
        <taxon>Eukaryota</taxon>
        <taxon>Fungi</taxon>
        <taxon>Dikarya</taxon>
        <taxon>Ascomycota</taxon>
        <taxon>Pezizomycotina</taxon>
        <taxon>Leotiomycetes</taxon>
        <taxon>Helotiales</taxon>
        <taxon>Mollisiaceae</taxon>
        <taxon>Phialocephala</taxon>
        <taxon>Phialocephala fortinii species complex</taxon>
    </lineage>
</organism>
<sequence length="314" mass="36722">MKQTVVDFWIDNRCFCYKYNDYFEGGTREYLAKFIDRRAPDLSIDPLHGFTPLEGVDSMAIEDRLQVEKRYADLKRAYQFDSSRHPERIFQHEIMARAYKEDPNTSALEEMNVDFLMLELVRHLSNVSTTMRQDLGSVLFAKTALHISENALTTSGPISCLMSRPAIHKGIKFLKLSFSCTSCDTYPAGFDQFKVACQYLSNILELTHLSIYIDVGNIVLDSERKEMEDLCRGAGRYSGLDIIRSIQVTKQFQIYFVDRRYYVLWEDPWKDSDEERYQGLIEDFLRPNTLRNSTFHSTQVITDEKTKYFQSRKE</sequence>
<proteinExistence type="predicted"/>
<protein>
    <submittedName>
        <fullName evidence="1">Uncharacterized protein</fullName>
    </submittedName>
</protein>
<keyword evidence="2" id="KW-1185">Reference proteome</keyword>
<evidence type="ECO:0000313" key="2">
    <source>
        <dbReference type="Proteomes" id="UP000184330"/>
    </source>
</evidence>
<dbReference type="OrthoDB" id="10672973at2759"/>
<accession>A0A1L7WBY1</accession>
<evidence type="ECO:0000313" key="1">
    <source>
        <dbReference type="EMBL" id="CZR50169.1"/>
    </source>
</evidence>
<dbReference type="AlphaFoldDB" id="A0A1L7WBY1"/>
<name>A0A1L7WBY1_9HELO</name>
<dbReference type="Proteomes" id="UP000184330">
    <property type="component" value="Unassembled WGS sequence"/>
</dbReference>
<reference evidence="1 2" key="1">
    <citation type="submission" date="2016-03" db="EMBL/GenBank/DDBJ databases">
        <authorList>
            <person name="Ploux O."/>
        </authorList>
    </citation>
    <scope>NUCLEOTIDE SEQUENCE [LARGE SCALE GENOMIC DNA]</scope>
    <source>
        <strain evidence="1 2">UAMH 11012</strain>
    </source>
</reference>
<dbReference type="EMBL" id="FJOG01000001">
    <property type="protein sequence ID" value="CZR50169.1"/>
    <property type="molecule type" value="Genomic_DNA"/>
</dbReference>
<gene>
    <name evidence="1" type="ORF">PAC_00041</name>
</gene>